<feature type="domain" description="Serine aminopeptidase S33" evidence="3">
    <location>
        <begin position="58"/>
        <end position="202"/>
    </location>
</feature>
<keyword evidence="1 4" id="KW-0378">Hydrolase</keyword>
<dbReference type="Proteomes" id="UP001058682">
    <property type="component" value="Chromosome"/>
</dbReference>
<dbReference type="InterPro" id="IPR050261">
    <property type="entry name" value="FrsA_esterase"/>
</dbReference>
<gene>
    <name evidence="4" type="ORF">E4N74_01120</name>
</gene>
<evidence type="ECO:0000259" key="3">
    <source>
        <dbReference type="Pfam" id="PF12146"/>
    </source>
</evidence>
<dbReference type="PANTHER" id="PTHR22946">
    <property type="entry name" value="DIENELACTONE HYDROLASE DOMAIN-CONTAINING PROTEIN-RELATED"/>
    <property type="match status" value="1"/>
</dbReference>
<dbReference type="Pfam" id="PF12146">
    <property type="entry name" value="Hydrolase_4"/>
    <property type="match status" value="1"/>
</dbReference>
<evidence type="ECO:0000256" key="1">
    <source>
        <dbReference type="ARBA" id="ARBA00022801"/>
    </source>
</evidence>
<evidence type="ECO:0000256" key="2">
    <source>
        <dbReference type="SAM" id="SignalP"/>
    </source>
</evidence>
<evidence type="ECO:0000313" key="4">
    <source>
        <dbReference type="EMBL" id="UTY32763.1"/>
    </source>
</evidence>
<dbReference type="InterPro" id="IPR029058">
    <property type="entry name" value="AB_hydrolase_fold"/>
</dbReference>
<dbReference type="InterPro" id="IPR022742">
    <property type="entry name" value="Hydrolase_4"/>
</dbReference>
<dbReference type="EMBL" id="CP038804">
    <property type="protein sequence ID" value="UTY32763.1"/>
    <property type="molecule type" value="Genomic_DNA"/>
</dbReference>
<dbReference type="PANTHER" id="PTHR22946:SF9">
    <property type="entry name" value="POLYKETIDE TRANSFERASE AF380"/>
    <property type="match status" value="1"/>
</dbReference>
<dbReference type="Gene3D" id="3.40.50.1820">
    <property type="entry name" value="alpha/beta hydrolase"/>
    <property type="match status" value="1"/>
</dbReference>
<accession>A0AAE9SGK1</accession>
<evidence type="ECO:0000313" key="5">
    <source>
        <dbReference type="Proteomes" id="UP001058682"/>
    </source>
</evidence>
<dbReference type="KEGG" id="tpk:JO40_07105"/>
<reference evidence="4" key="1">
    <citation type="submission" date="2019-04" db="EMBL/GenBank/DDBJ databases">
        <title>Whole genome sequencing of oral phylogroup 2 treponemes.</title>
        <authorList>
            <person name="Chan Y."/>
            <person name="Zeng H.H."/>
            <person name="Yu X.L."/>
            <person name="Leung W.K."/>
            <person name="Watt R.M."/>
        </authorList>
    </citation>
    <scope>NUCLEOTIDE SEQUENCE</scope>
    <source>
        <strain evidence="4">OMZ 835</strain>
    </source>
</reference>
<name>A0AAE9SGK1_9SPIR</name>
<sequence>MKKSVFLLAIMYCIVSMIGIEATQTSIDPVDFRIEEQNFQRNGITISGELFIPERTSPMPLVILSHGFGGNRGSVRNYAKFFVEQGIAAYIFDFIGGGNNIKSGGKMTDMSVLTEAKDLMIILDHLKTDERFNAEQIFLFGESQGGFISTYVAAERPDEVAGSVLLYPAFVIHDDARRRTPDPANIPATMKLLGKTIGRIYNQDALSFDIYTMMPRYSGKTLIIHGTADSTVPLSYSERAVTVFPNAELIKMNGASHGFHGNTMRQAAQAAVQFVQRIIDEKNR</sequence>
<feature type="chain" id="PRO_5041998580" evidence="2">
    <location>
        <begin position="23"/>
        <end position="284"/>
    </location>
</feature>
<feature type="signal peptide" evidence="2">
    <location>
        <begin position="1"/>
        <end position="22"/>
    </location>
</feature>
<dbReference type="GO" id="GO:0052689">
    <property type="term" value="F:carboxylic ester hydrolase activity"/>
    <property type="evidence" value="ECO:0007669"/>
    <property type="project" value="UniProtKB-ARBA"/>
</dbReference>
<dbReference type="RefSeq" id="WP_044978674.1">
    <property type="nucleotide sequence ID" value="NZ_CP009228.1"/>
</dbReference>
<organism evidence="4 5">
    <name type="scientific">Treponema putidum</name>
    <dbReference type="NCBI Taxonomy" id="221027"/>
    <lineage>
        <taxon>Bacteria</taxon>
        <taxon>Pseudomonadati</taxon>
        <taxon>Spirochaetota</taxon>
        <taxon>Spirochaetia</taxon>
        <taxon>Spirochaetales</taxon>
        <taxon>Treponemataceae</taxon>
        <taxon>Treponema</taxon>
    </lineage>
</organism>
<keyword evidence="2" id="KW-0732">Signal</keyword>
<proteinExistence type="predicted"/>
<dbReference type="AlphaFoldDB" id="A0AAE9SGK1"/>
<dbReference type="SUPFAM" id="SSF53474">
    <property type="entry name" value="alpha/beta-Hydrolases"/>
    <property type="match status" value="1"/>
</dbReference>
<protein>
    <submittedName>
        <fullName evidence="4">Alpha/beta fold hydrolase</fullName>
    </submittedName>
</protein>